<evidence type="ECO:0000313" key="2">
    <source>
        <dbReference type="Proteomes" id="UP000188268"/>
    </source>
</evidence>
<dbReference type="Proteomes" id="UP000188268">
    <property type="component" value="Unassembled WGS sequence"/>
</dbReference>
<accession>A0A1R3GM46</accession>
<reference evidence="1 2" key="1">
    <citation type="submission" date="2013-09" db="EMBL/GenBank/DDBJ databases">
        <title>Corchorus capsularis genome sequencing.</title>
        <authorList>
            <person name="Alam M."/>
            <person name="Haque M.S."/>
            <person name="Islam M.S."/>
            <person name="Emdad E.M."/>
            <person name="Islam M.M."/>
            <person name="Ahmed B."/>
            <person name="Halim A."/>
            <person name="Hossen Q.M.M."/>
            <person name="Hossain M.Z."/>
            <person name="Ahmed R."/>
            <person name="Khan M.M."/>
            <person name="Islam R."/>
            <person name="Rashid M.M."/>
            <person name="Khan S.A."/>
            <person name="Rahman M.S."/>
            <person name="Alam M."/>
        </authorList>
    </citation>
    <scope>NUCLEOTIDE SEQUENCE [LARGE SCALE GENOMIC DNA]</scope>
    <source>
        <strain evidence="2">cv. CVL-1</strain>
        <tissue evidence="1">Whole seedling</tissue>
    </source>
</reference>
<name>A0A1R3GM46_COCAP</name>
<comment type="caution">
    <text evidence="1">The sequence shown here is derived from an EMBL/GenBank/DDBJ whole genome shotgun (WGS) entry which is preliminary data.</text>
</comment>
<dbReference type="Gramene" id="OMO59126">
    <property type="protein sequence ID" value="OMO59126"/>
    <property type="gene ID" value="CCACVL1_25071"/>
</dbReference>
<evidence type="ECO:0000313" key="1">
    <source>
        <dbReference type="EMBL" id="OMO59126.1"/>
    </source>
</evidence>
<proteinExistence type="predicted"/>
<organism evidence="1 2">
    <name type="scientific">Corchorus capsularis</name>
    <name type="common">Jute</name>
    <dbReference type="NCBI Taxonomy" id="210143"/>
    <lineage>
        <taxon>Eukaryota</taxon>
        <taxon>Viridiplantae</taxon>
        <taxon>Streptophyta</taxon>
        <taxon>Embryophyta</taxon>
        <taxon>Tracheophyta</taxon>
        <taxon>Spermatophyta</taxon>
        <taxon>Magnoliopsida</taxon>
        <taxon>eudicotyledons</taxon>
        <taxon>Gunneridae</taxon>
        <taxon>Pentapetalae</taxon>
        <taxon>rosids</taxon>
        <taxon>malvids</taxon>
        <taxon>Malvales</taxon>
        <taxon>Malvaceae</taxon>
        <taxon>Grewioideae</taxon>
        <taxon>Apeibeae</taxon>
        <taxon>Corchorus</taxon>
    </lineage>
</organism>
<dbReference type="EMBL" id="AWWV01014033">
    <property type="protein sequence ID" value="OMO59126.1"/>
    <property type="molecule type" value="Genomic_DNA"/>
</dbReference>
<gene>
    <name evidence="1" type="ORF">CCACVL1_25071</name>
</gene>
<sequence length="76" mass="8467">MAFASILRKSANSLAPLAIRPLPIRLTGVQRNYNYGAAAAAYYYLQSQKKSRLCSYTVRETVREGGCEHNLPDLDC</sequence>
<protein>
    <submittedName>
        <fullName evidence="1">Uncharacterized protein</fullName>
    </submittedName>
</protein>
<dbReference type="AlphaFoldDB" id="A0A1R3GM46"/>
<keyword evidence="2" id="KW-1185">Reference proteome</keyword>